<feature type="compositionally biased region" description="Polar residues" evidence="8">
    <location>
        <begin position="1776"/>
        <end position="1786"/>
    </location>
</feature>
<keyword evidence="4" id="KW-0747">Spliceosome</keyword>
<keyword evidence="6" id="KW-0539">Nucleus</keyword>
<keyword evidence="3" id="KW-0507">mRNA processing</keyword>
<feature type="compositionally biased region" description="Low complexity" evidence="8">
    <location>
        <begin position="1766"/>
        <end position="1775"/>
    </location>
</feature>
<feature type="compositionally biased region" description="Basic and acidic residues" evidence="8">
    <location>
        <begin position="1052"/>
        <end position="1062"/>
    </location>
</feature>
<feature type="region of interest" description="Disordered" evidence="8">
    <location>
        <begin position="1539"/>
        <end position="1583"/>
    </location>
</feature>
<dbReference type="GO" id="GO:0071013">
    <property type="term" value="C:catalytic step 2 spliceosome"/>
    <property type="evidence" value="ECO:0007669"/>
    <property type="project" value="TreeGrafter"/>
</dbReference>
<dbReference type="Pfam" id="PF05700">
    <property type="entry name" value="BCAS2"/>
    <property type="match status" value="1"/>
</dbReference>
<evidence type="ECO:0000256" key="1">
    <source>
        <dbReference type="ARBA" id="ARBA00004123"/>
    </source>
</evidence>
<feature type="compositionally biased region" description="Pro residues" evidence="8">
    <location>
        <begin position="956"/>
        <end position="966"/>
    </location>
</feature>
<feature type="compositionally biased region" description="Basic and acidic residues" evidence="8">
    <location>
        <begin position="559"/>
        <end position="570"/>
    </location>
</feature>
<feature type="compositionally biased region" description="Low complexity" evidence="8">
    <location>
        <begin position="413"/>
        <end position="425"/>
    </location>
</feature>
<keyword evidence="10" id="KW-1185">Reference proteome</keyword>
<evidence type="ECO:0000256" key="2">
    <source>
        <dbReference type="ARBA" id="ARBA00010788"/>
    </source>
</evidence>
<feature type="compositionally biased region" description="Basic and acidic residues" evidence="8">
    <location>
        <begin position="576"/>
        <end position="599"/>
    </location>
</feature>
<feature type="region of interest" description="Disordered" evidence="8">
    <location>
        <begin position="1606"/>
        <end position="1626"/>
    </location>
</feature>
<feature type="compositionally biased region" description="Basic and acidic residues" evidence="8">
    <location>
        <begin position="646"/>
        <end position="660"/>
    </location>
</feature>
<feature type="coiled-coil region" evidence="7">
    <location>
        <begin position="155"/>
        <end position="182"/>
    </location>
</feature>
<feature type="compositionally biased region" description="Polar residues" evidence="8">
    <location>
        <begin position="983"/>
        <end position="992"/>
    </location>
</feature>
<comment type="caution">
    <text evidence="9">The sequence shown here is derived from an EMBL/GenBank/DDBJ whole genome shotgun (WGS) entry which is preliminary data.</text>
</comment>
<dbReference type="PANTHER" id="PTHR13296">
    <property type="entry name" value="BCAS2 PROTEIN"/>
    <property type="match status" value="1"/>
</dbReference>
<feature type="compositionally biased region" description="Polar residues" evidence="8">
    <location>
        <begin position="1106"/>
        <end position="1119"/>
    </location>
</feature>
<reference evidence="9 10" key="1">
    <citation type="submission" date="2020-07" db="EMBL/GenBank/DDBJ databases">
        <title>Comparative genomics of pyrophilous fungi reveals a link between fire events and developmental genes.</title>
        <authorList>
            <consortium name="DOE Joint Genome Institute"/>
            <person name="Steindorff A.S."/>
            <person name="Carver A."/>
            <person name="Calhoun S."/>
            <person name="Stillman K."/>
            <person name="Liu H."/>
            <person name="Lipzen A."/>
            <person name="Pangilinan J."/>
            <person name="Labutti K."/>
            <person name="Bruns T.D."/>
            <person name="Grigoriev I.V."/>
        </authorList>
    </citation>
    <scope>NUCLEOTIDE SEQUENCE [LARGE SCALE GENOMIC DNA]</scope>
    <source>
        <strain evidence="9 10">CBS 144469</strain>
    </source>
</reference>
<dbReference type="OrthoDB" id="2504896at2759"/>
<proteinExistence type="inferred from homology"/>
<feature type="compositionally biased region" description="Polar residues" evidence="8">
    <location>
        <begin position="682"/>
        <end position="699"/>
    </location>
</feature>
<dbReference type="EMBL" id="JACGCI010000001">
    <property type="protein sequence ID" value="KAF6766203.1"/>
    <property type="molecule type" value="Genomic_DNA"/>
</dbReference>
<feature type="compositionally biased region" description="Polar residues" evidence="8">
    <location>
        <begin position="926"/>
        <end position="940"/>
    </location>
</feature>
<feature type="compositionally biased region" description="Polar residues" evidence="8">
    <location>
        <begin position="1074"/>
        <end position="1086"/>
    </location>
</feature>
<accession>A0A8H6MEA3</accession>
<feature type="region of interest" description="Disordered" evidence="8">
    <location>
        <begin position="1638"/>
        <end position="1666"/>
    </location>
</feature>
<feature type="region of interest" description="Disordered" evidence="8">
    <location>
        <begin position="314"/>
        <end position="394"/>
    </location>
</feature>
<feature type="region of interest" description="Disordered" evidence="8">
    <location>
        <begin position="1019"/>
        <end position="1222"/>
    </location>
</feature>
<evidence type="ECO:0000256" key="6">
    <source>
        <dbReference type="ARBA" id="ARBA00023242"/>
    </source>
</evidence>
<dbReference type="GO" id="GO:0006397">
    <property type="term" value="P:mRNA processing"/>
    <property type="evidence" value="ECO:0007669"/>
    <property type="project" value="UniProtKB-KW"/>
</dbReference>
<feature type="compositionally biased region" description="Pro residues" evidence="8">
    <location>
        <begin position="1612"/>
        <end position="1622"/>
    </location>
</feature>
<feature type="region of interest" description="Disordered" evidence="8">
    <location>
        <begin position="1483"/>
        <end position="1517"/>
    </location>
</feature>
<evidence type="ECO:0000256" key="5">
    <source>
        <dbReference type="ARBA" id="ARBA00023187"/>
    </source>
</evidence>
<sequence>MISYPAIPDANHYQLSQMAAIEDIFDSLPYYDDDLQKFPQLREKVDQELARELKKIDQSTLHAKVPPPIQLFTTDDHPLLKAELERARAGQPMPSIDTMRYQLPAPTSNPGSDEEWKEALDNARAQLQHQRIRQTNLALLQTYGANAWRINNYLFESTTKQFEKASEDLKQLTVEVNRERKNDQHLDALLLTSDIQERLGKQLTSLETRWTELISNILQIEMANIALDAEIDPWCIDSSGRSAPAPYQSETLEHLPPAGVGSLGKLASAAGSYISSPSLVVKSPVLIGKTHSTQKRLKTRLWLIQTPQLLHCRPGRAQIGNEPVTEQRVDGASTAEAPKDSPSSATTTASPPSVSASNSSATTPQPQPSTPSARPSLVPLGSSQSSTTSHPKKFSAVNVNKKFLEKTAQAASATASATSSSAKSSPTVARPAITPAASHSRLVTAKLTASPVSSTAGWSRPASVAPTANPSPNSTSPLPTSANASNPGSVAPQLPHAGKVIQPQPKTVAQLSTMKDTIPGSKPVWGNAKPPSAPVRLDIPPEDFPTAAEAVRSTLALESAKKSKSEEAAKSTEAAKQARLEDADAFRGVHLDPNAHHWDEMEEDDDDFLGGVVEFGDGRQYKVESVNGDEKPSSPGPGSRSPGKPENVRDRDVDDFDRSWPKSKTSPLPTPNDLPIHHEASRSPTTSLNGLHPSSSPVESSRVLFNERSNRLEPYNHSRPGPPSLNKRPGYLDADSRHSREFAGQPANIQVLHKSPGEFAPRNRRFSGASNSSAGGPVISPRDGFFPRRDGPPPSPRMSRDGAHLMAPSTSHGGRERDAVRRGSMGPPPVPPRALKSAQENGRLPLPAGTDLEVVRKDVMHNAAARAKQRREQEEAEREAQKERARQKAQELEEKMKAAALEKEKEEQRVAKEDIVNSFIAEAVESSKSPVSEQPTTLSSARPAPFSTDPTKRPSTFPPRPSPPSAKPESWRSNAPSAPPLQQRRSSSGFVASATTALDAAVDMKKEDLEIVDFSDMSNFVKAPRPQPQRPQTEEGSPSTLRPPRPVASDFMEEKILEDQFQRPEPATWRRKSSIAQPDSQPTTPAQDVHEAKESAGSPPTGVDDPSQQRPAISDQTTPSPSSSKESLSSQGPDSRNGNGAGPPRTPRTQAFFKEATMSSLDDTMSRIKGAIVHMKSHEVPKALPSESHPERTHPRVPSSQPSLRPPRERWVPPALRPRHSEFPEDDEREVFDVTVLALPPSPPPSSLRIQLPKQSRIVEFISRKQLQNFHRPPYPARVEQLLSFEPPVEGMNRRDLSLNDVLFRKPINYKGKLPKYRVLLPRRQNKITLRGFGKPPVADSTTSWRKAAPAARPSTDVASLPVGSGLETMSRSPPPDTPLDAEASTSLPKPSEPGAAKPATPPGVRTRSQPKMPAGSAVVVMRDSKMDVIGANVKTPMNFIVSDELEEAREPAQTMEDLSSDSLTINPVLNGQSKELQTALPDNLKPSDTILPGSNNEPVRTTPAPPSISEAKPSESTTSPVYLITLLIPAVKTDRAAFPTQQESPWSKPSLIPSLKESTSRGPDPEHLKALWSQPSEKSELHPVNSLEAIPDDLTSLPFTLHEVKSEDGATPPPAPPPQPPSRMSLHDVTRAFQQVPQSSATTTGSTRPPISPPSTNAPVARPTGYSYAVPPNGMRPSYASYSPITSHSPAPPMMYSPHPPPMNASPVPGRMQVNPYGTSMWMMPVMPPPTNGGNIMRPPPYPAPQMMPYSPSPTANGVYPQHPPTMMQHQHPPSQNGGPANRSRSMPGMSPAMSQSPMYPPSPMLMHAHAHPPPGMQNHGYGPMPAGRGQPRTDSNASHLGHQQLPPYPPPAPPAPFARPGW</sequence>
<dbReference type="GO" id="GO:0000974">
    <property type="term" value="C:Prp19 complex"/>
    <property type="evidence" value="ECO:0007669"/>
    <property type="project" value="TreeGrafter"/>
</dbReference>
<feature type="compositionally biased region" description="Polar residues" evidence="8">
    <location>
        <begin position="1638"/>
        <end position="1659"/>
    </location>
</feature>
<dbReference type="GO" id="GO:0071011">
    <property type="term" value="C:precatalytic spliceosome"/>
    <property type="evidence" value="ECO:0007669"/>
    <property type="project" value="TreeGrafter"/>
</dbReference>
<dbReference type="PANTHER" id="PTHR13296:SF0">
    <property type="entry name" value="PRE-MRNA-SPLICING FACTOR SPF27"/>
    <property type="match status" value="1"/>
</dbReference>
<evidence type="ECO:0000256" key="7">
    <source>
        <dbReference type="SAM" id="Coils"/>
    </source>
</evidence>
<protein>
    <submittedName>
        <fullName evidence="9">Breast carcinoma amplified sequence 2-domain-containing protein</fullName>
    </submittedName>
</protein>
<feature type="compositionally biased region" description="Low complexity" evidence="8">
    <location>
        <begin position="465"/>
        <end position="483"/>
    </location>
</feature>
<evidence type="ECO:0000313" key="10">
    <source>
        <dbReference type="Proteomes" id="UP000521943"/>
    </source>
</evidence>
<feature type="compositionally biased region" description="Basic and acidic residues" evidence="8">
    <location>
        <begin position="616"/>
        <end position="632"/>
    </location>
</feature>
<evidence type="ECO:0000256" key="3">
    <source>
        <dbReference type="ARBA" id="ARBA00022664"/>
    </source>
</evidence>
<gene>
    <name evidence="9" type="ORF">DFP72DRAFT_838756</name>
</gene>
<evidence type="ECO:0000256" key="4">
    <source>
        <dbReference type="ARBA" id="ARBA00022728"/>
    </source>
</evidence>
<feature type="region of interest" description="Disordered" evidence="8">
    <location>
        <begin position="449"/>
        <end position="500"/>
    </location>
</feature>
<feature type="compositionally biased region" description="Low complexity" evidence="8">
    <location>
        <begin position="1120"/>
        <end position="1130"/>
    </location>
</feature>
<dbReference type="Proteomes" id="UP000521943">
    <property type="component" value="Unassembled WGS sequence"/>
</dbReference>
<comment type="similarity">
    <text evidence="2">Belongs to the SPF27 family.</text>
</comment>
<keyword evidence="5" id="KW-0508">mRNA splicing</keyword>
<feature type="compositionally biased region" description="Low complexity" evidence="8">
    <location>
        <begin position="340"/>
        <end position="376"/>
    </location>
</feature>
<feature type="region of interest" description="Disordered" evidence="8">
    <location>
        <begin position="1763"/>
        <end position="1864"/>
    </location>
</feature>
<dbReference type="GO" id="GO:0008380">
    <property type="term" value="P:RNA splicing"/>
    <property type="evidence" value="ECO:0007669"/>
    <property type="project" value="UniProtKB-KW"/>
</dbReference>
<feature type="region of interest" description="Disordered" evidence="8">
    <location>
        <begin position="516"/>
        <end position="541"/>
    </location>
</feature>
<feature type="region of interest" description="Disordered" evidence="8">
    <location>
        <begin position="1330"/>
        <end position="1418"/>
    </location>
</feature>
<feature type="region of interest" description="Disordered" evidence="8">
    <location>
        <begin position="413"/>
        <end position="435"/>
    </location>
</feature>
<feature type="region of interest" description="Disordered" evidence="8">
    <location>
        <begin position="558"/>
        <end position="992"/>
    </location>
</feature>
<organism evidence="9 10">
    <name type="scientific">Ephemerocybe angulata</name>
    <dbReference type="NCBI Taxonomy" id="980116"/>
    <lineage>
        <taxon>Eukaryota</taxon>
        <taxon>Fungi</taxon>
        <taxon>Dikarya</taxon>
        <taxon>Basidiomycota</taxon>
        <taxon>Agaricomycotina</taxon>
        <taxon>Agaricomycetes</taxon>
        <taxon>Agaricomycetidae</taxon>
        <taxon>Agaricales</taxon>
        <taxon>Agaricineae</taxon>
        <taxon>Psathyrellaceae</taxon>
        <taxon>Ephemerocybe</taxon>
    </lineage>
</organism>
<dbReference type="InterPro" id="IPR008409">
    <property type="entry name" value="SPF27"/>
</dbReference>
<evidence type="ECO:0000313" key="9">
    <source>
        <dbReference type="EMBL" id="KAF6766203.1"/>
    </source>
</evidence>
<feature type="compositionally biased region" description="Basic and acidic residues" evidence="8">
    <location>
        <begin position="870"/>
        <end position="915"/>
    </location>
</feature>
<name>A0A8H6MEA3_9AGAR</name>
<evidence type="ECO:0000256" key="8">
    <source>
        <dbReference type="SAM" id="MobiDB-lite"/>
    </source>
</evidence>
<comment type="subcellular location">
    <subcellularLocation>
        <location evidence="1">Nucleus</location>
    </subcellularLocation>
</comment>
<feature type="compositionally biased region" description="Pro residues" evidence="8">
    <location>
        <begin position="1848"/>
        <end position="1864"/>
    </location>
</feature>
<keyword evidence="7" id="KW-0175">Coiled coil</keyword>